<reference evidence="5" key="1">
    <citation type="submission" date="2016-11" db="EMBL/GenBank/DDBJ databases">
        <authorList>
            <person name="Varghese N."/>
            <person name="Submissions S."/>
        </authorList>
    </citation>
    <scope>NUCLEOTIDE SEQUENCE [LARGE SCALE GENOMIC DNA]</scope>
    <source>
        <strain evidence="5">DSM 11792</strain>
    </source>
</reference>
<protein>
    <submittedName>
        <fullName evidence="4">Copper amine oxidase N-terminal domain-containing protein</fullName>
    </submittedName>
</protein>
<evidence type="ECO:0000313" key="4">
    <source>
        <dbReference type="EMBL" id="SHE53069.1"/>
    </source>
</evidence>
<feature type="chain" id="PRO_5009907685" evidence="2">
    <location>
        <begin position="27"/>
        <end position="330"/>
    </location>
</feature>
<dbReference type="EMBL" id="FQUW01000006">
    <property type="protein sequence ID" value="SHE53069.1"/>
    <property type="molecule type" value="Genomic_DNA"/>
</dbReference>
<dbReference type="InterPro" id="IPR011990">
    <property type="entry name" value="TPR-like_helical_dom_sf"/>
</dbReference>
<sequence>MWKGSKLLSLTVVAILLLSLVSAAWAAPLNDLPDRAKGFKEKNTWQEKEKNYNKSVKVEAREVQSEQEQNRHREQEKFSVRENVYEKRSVQKHVYTGIENALQHVKNPVARAALEAILKGESVPEAVYKAKESLKNWKNNRVEVTLVVEALKEALEEDESIDDLTLSECYKRLGELLIEVGEMLKARDFLEEALLNNPEDEDSYIVISKVFAKMKDTKVKVYVKGTMPGFDVTPRVEKGRVLVPLRALAEALGATVEYKDNAIVIKQGDNTVTLVIGNKKALVDGRPVMLEVPAKVVGGRTLVPLRFIGEGLKAKVNYYPEGKVVSILGK</sequence>
<keyword evidence="1" id="KW-0802">TPR repeat</keyword>
<dbReference type="InterPro" id="IPR019734">
    <property type="entry name" value="TPR_rpt"/>
</dbReference>
<evidence type="ECO:0000313" key="5">
    <source>
        <dbReference type="Proteomes" id="UP000184196"/>
    </source>
</evidence>
<feature type="repeat" description="TPR" evidence="1">
    <location>
        <begin position="167"/>
        <end position="200"/>
    </location>
</feature>
<name>A0A1M4U8H5_9FIRM</name>
<gene>
    <name evidence="4" type="ORF">SAMN02745218_00435</name>
</gene>
<dbReference type="RefSeq" id="WP_073162859.1">
    <property type="nucleotide sequence ID" value="NZ_FQUW01000006.1"/>
</dbReference>
<proteinExistence type="predicted"/>
<dbReference type="Gene3D" id="3.30.457.10">
    <property type="entry name" value="Copper amine oxidase-like, N-terminal domain"/>
    <property type="match status" value="1"/>
</dbReference>
<organism evidence="4 5">
    <name type="scientific">Desulfofundulus australicus DSM 11792</name>
    <dbReference type="NCBI Taxonomy" id="1121425"/>
    <lineage>
        <taxon>Bacteria</taxon>
        <taxon>Bacillati</taxon>
        <taxon>Bacillota</taxon>
        <taxon>Clostridia</taxon>
        <taxon>Eubacteriales</taxon>
        <taxon>Peptococcaceae</taxon>
        <taxon>Desulfofundulus</taxon>
    </lineage>
</organism>
<keyword evidence="5" id="KW-1185">Reference proteome</keyword>
<feature type="domain" description="Copper amine oxidase-like N-terminal" evidence="3">
    <location>
        <begin position="223"/>
        <end position="327"/>
    </location>
</feature>
<accession>A0A1M4U8H5</accession>
<dbReference type="Pfam" id="PF07833">
    <property type="entry name" value="Cu_amine_oxidN1"/>
    <property type="match status" value="1"/>
</dbReference>
<dbReference type="AlphaFoldDB" id="A0A1M4U8H5"/>
<feature type="signal peptide" evidence="2">
    <location>
        <begin position="1"/>
        <end position="26"/>
    </location>
</feature>
<evidence type="ECO:0000259" key="3">
    <source>
        <dbReference type="Pfam" id="PF07833"/>
    </source>
</evidence>
<evidence type="ECO:0000256" key="1">
    <source>
        <dbReference type="PROSITE-ProRule" id="PRU00339"/>
    </source>
</evidence>
<dbReference type="InterPro" id="IPR036582">
    <property type="entry name" value="Mao_N_sf"/>
</dbReference>
<dbReference type="PROSITE" id="PS50005">
    <property type="entry name" value="TPR"/>
    <property type="match status" value="1"/>
</dbReference>
<dbReference type="Gene3D" id="1.25.40.10">
    <property type="entry name" value="Tetratricopeptide repeat domain"/>
    <property type="match status" value="1"/>
</dbReference>
<evidence type="ECO:0000256" key="2">
    <source>
        <dbReference type="SAM" id="SignalP"/>
    </source>
</evidence>
<dbReference type="InterPro" id="IPR012854">
    <property type="entry name" value="Cu_amine_oxidase-like_N"/>
</dbReference>
<dbReference type="SUPFAM" id="SSF55383">
    <property type="entry name" value="Copper amine oxidase, domain N"/>
    <property type="match status" value="1"/>
</dbReference>
<keyword evidence="2" id="KW-0732">Signal</keyword>
<dbReference type="SUPFAM" id="SSF48452">
    <property type="entry name" value="TPR-like"/>
    <property type="match status" value="1"/>
</dbReference>
<dbReference type="OrthoDB" id="2083476at2"/>
<dbReference type="Proteomes" id="UP000184196">
    <property type="component" value="Unassembled WGS sequence"/>
</dbReference>